<proteinExistence type="predicted"/>
<evidence type="ECO:0000313" key="3">
    <source>
        <dbReference type="Proteomes" id="UP001250698"/>
    </source>
</evidence>
<organism evidence="2 3">
    <name type="scientific">Hymenobacter endophyticus</name>
    <dbReference type="NCBI Taxonomy" id="3076335"/>
    <lineage>
        <taxon>Bacteria</taxon>
        <taxon>Pseudomonadati</taxon>
        <taxon>Bacteroidota</taxon>
        <taxon>Cytophagia</taxon>
        <taxon>Cytophagales</taxon>
        <taxon>Hymenobacteraceae</taxon>
        <taxon>Hymenobacter</taxon>
    </lineage>
</organism>
<dbReference type="EMBL" id="JAWDJT010000009">
    <property type="protein sequence ID" value="MDU0371625.1"/>
    <property type="molecule type" value="Genomic_DNA"/>
</dbReference>
<keyword evidence="1" id="KW-0732">Signal</keyword>
<evidence type="ECO:0000313" key="2">
    <source>
        <dbReference type="EMBL" id="MDU0371625.1"/>
    </source>
</evidence>
<keyword evidence="3" id="KW-1185">Reference proteome</keyword>
<dbReference type="RefSeq" id="WP_315999085.1">
    <property type="nucleotide sequence ID" value="NZ_JAWDJT010000009.1"/>
</dbReference>
<comment type="caution">
    <text evidence="2">The sequence shown here is derived from an EMBL/GenBank/DDBJ whole genome shotgun (WGS) entry which is preliminary data.</text>
</comment>
<sequence length="161" mass="17624">MVQPLFFPLLAALLCLATSATAQTTCARPIIQLLHNEQPIAAAGSALVPVVTLRVEPEAGCPAQEYRFRHAQVTLVRRGRPVLPSKRVQDSELNLQALLRTYQTGDHLLIFIAYQDVALVSSSGTLVPLATAKDAKPKTGQLDLRTDDSKGISFRWLLQRP</sequence>
<dbReference type="Proteomes" id="UP001250698">
    <property type="component" value="Unassembled WGS sequence"/>
</dbReference>
<evidence type="ECO:0000256" key="1">
    <source>
        <dbReference type="SAM" id="SignalP"/>
    </source>
</evidence>
<name>A0ABU3TK85_9BACT</name>
<feature type="signal peptide" evidence="1">
    <location>
        <begin position="1"/>
        <end position="22"/>
    </location>
</feature>
<evidence type="ECO:0008006" key="4">
    <source>
        <dbReference type="Google" id="ProtNLM"/>
    </source>
</evidence>
<reference evidence="2 3" key="1">
    <citation type="submission" date="2023-10" db="EMBL/GenBank/DDBJ databases">
        <title>Hymenobacter endophyticus sp. nov., an isolate from the leaf tissues of wheat.</title>
        <authorList>
            <person name="Dai Y."/>
        </authorList>
    </citation>
    <scope>NUCLEOTIDE SEQUENCE [LARGE SCALE GENOMIC DNA]</scope>
    <source>
        <strain evidence="2 3">ZK17L-C2</strain>
    </source>
</reference>
<feature type="chain" id="PRO_5046471999" description="DUF2141 domain-containing protein" evidence="1">
    <location>
        <begin position="23"/>
        <end position="161"/>
    </location>
</feature>
<accession>A0ABU3TK85</accession>
<gene>
    <name evidence="2" type="ORF">ROI90_14555</name>
</gene>
<protein>
    <recommendedName>
        <fullName evidence="4">DUF2141 domain-containing protein</fullName>
    </recommendedName>
</protein>